<dbReference type="Proteomes" id="UP000019666">
    <property type="component" value="Unassembled WGS sequence"/>
</dbReference>
<keyword evidence="2" id="KW-0560">Oxidoreductase</keyword>
<reference evidence="2 3" key="1">
    <citation type="submission" date="2013-02" db="EMBL/GenBank/DDBJ databases">
        <authorList>
            <person name="Fiebig A."/>
            <person name="Goeker M."/>
            <person name="Klenk H.-P.P."/>
        </authorList>
    </citation>
    <scope>NUCLEOTIDE SEQUENCE [LARGE SCALE GENOMIC DNA]</scope>
    <source>
        <strain evidence="2 3">DSM 19309</strain>
    </source>
</reference>
<gene>
    <name evidence="2" type="ORF">Rumeso_02876</name>
</gene>
<dbReference type="Pfam" id="PF13561">
    <property type="entry name" value="adh_short_C2"/>
    <property type="match status" value="1"/>
</dbReference>
<dbReference type="STRING" id="442562.Rumeso_02876"/>
<dbReference type="RefSeq" id="WP_037278209.1">
    <property type="nucleotide sequence ID" value="NZ_KK088554.1"/>
</dbReference>
<organism evidence="2 3">
    <name type="scientific">Rubellimicrobium mesophilum DSM 19309</name>
    <dbReference type="NCBI Taxonomy" id="442562"/>
    <lineage>
        <taxon>Bacteria</taxon>
        <taxon>Pseudomonadati</taxon>
        <taxon>Pseudomonadota</taxon>
        <taxon>Alphaproteobacteria</taxon>
        <taxon>Rhodobacterales</taxon>
        <taxon>Roseobacteraceae</taxon>
        <taxon>Rubellimicrobium</taxon>
    </lineage>
</organism>
<evidence type="ECO:0000313" key="3">
    <source>
        <dbReference type="Proteomes" id="UP000019666"/>
    </source>
</evidence>
<dbReference type="HOGENOM" id="CLU_010194_1_1_5"/>
<dbReference type="AlphaFoldDB" id="A0A017HML1"/>
<dbReference type="PRINTS" id="PR00080">
    <property type="entry name" value="SDRFAMILY"/>
</dbReference>
<dbReference type="PRINTS" id="PR00081">
    <property type="entry name" value="GDHRDH"/>
</dbReference>
<dbReference type="FunFam" id="3.40.50.720:FF:000084">
    <property type="entry name" value="Short-chain dehydrogenase reductase"/>
    <property type="match status" value="1"/>
</dbReference>
<protein>
    <submittedName>
        <fullName evidence="2">3-oxoacyl-[acyl-carrier protein] reductase</fullName>
        <ecNumber evidence="2">1.1.1.100</ecNumber>
    </submittedName>
</protein>
<dbReference type="EC" id="1.1.1.100" evidence="2"/>
<dbReference type="PANTHER" id="PTHR42760">
    <property type="entry name" value="SHORT-CHAIN DEHYDROGENASES/REDUCTASES FAMILY MEMBER"/>
    <property type="match status" value="1"/>
</dbReference>
<dbReference type="GO" id="GO:0004316">
    <property type="term" value="F:3-oxoacyl-[acyl-carrier-protein] reductase (NADPH) activity"/>
    <property type="evidence" value="ECO:0007669"/>
    <property type="project" value="UniProtKB-EC"/>
</dbReference>
<evidence type="ECO:0000313" key="2">
    <source>
        <dbReference type="EMBL" id="EYD75530.1"/>
    </source>
</evidence>
<dbReference type="PATRIC" id="fig|442562.3.peg.2830"/>
<sequence>MPDGTAQFGLPGRLALVTGGAKGIGAAIARTFAAAGARVVVADIDEAGGRALAEELGGIFLRLDVTAPDEVEVAAKRLATEVGVPDVVVANAGIVHNAPSAELRTADWSRVLDVNLTGVFHTCRAFGAGMVERGSGSVVCVSSMCGEIVVWPQPQAAYNAAKAGVNLLAKSLAVEWAAQGVRVNAIAPGYTATELTLAGRSRPEWYGTWIDRTPIGRLGEPQEIANCALFLASDASSFVTGTVLTVDGGYTAL</sequence>
<proteinExistence type="inferred from homology"/>
<comment type="similarity">
    <text evidence="1">Belongs to the short-chain dehydrogenases/reductases (SDR) family.</text>
</comment>
<comment type="caution">
    <text evidence="2">The sequence shown here is derived from an EMBL/GenBank/DDBJ whole genome shotgun (WGS) entry which is preliminary data.</text>
</comment>
<accession>A0A017HML1</accession>
<dbReference type="SUPFAM" id="SSF51735">
    <property type="entry name" value="NAD(P)-binding Rossmann-fold domains"/>
    <property type="match status" value="1"/>
</dbReference>
<dbReference type="EMBL" id="AOSK01000075">
    <property type="protein sequence ID" value="EYD75530.1"/>
    <property type="molecule type" value="Genomic_DNA"/>
</dbReference>
<keyword evidence="3" id="KW-1185">Reference proteome</keyword>
<dbReference type="InterPro" id="IPR002347">
    <property type="entry name" value="SDR_fam"/>
</dbReference>
<dbReference type="Gene3D" id="3.40.50.720">
    <property type="entry name" value="NAD(P)-binding Rossmann-like Domain"/>
    <property type="match status" value="1"/>
</dbReference>
<dbReference type="NCBIfam" id="NF005559">
    <property type="entry name" value="PRK07231.1"/>
    <property type="match status" value="1"/>
</dbReference>
<name>A0A017HML1_9RHOB</name>
<dbReference type="OrthoDB" id="9806974at2"/>
<evidence type="ECO:0000256" key="1">
    <source>
        <dbReference type="ARBA" id="ARBA00006484"/>
    </source>
</evidence>
<dbReference type="InterPro" id="IPR036291">
    <property type="entry name" value="NAD(P)-bd_dom_sf"/>
</dbReference>